<sequence length="97" mass="11081">MSDDTQPIRTIETGQTAQIERLRADLARCHAELATLQRMVLALEADVGAAQVREQKATRDRALAERRLDEIRTSLPWRLAAPLRALRRRLRPQPSSR</sequence>
<gene>
    <name evidence="1" type="ORF">SAMN05444339_11340</name>
</gene>
<dbReference type="Proteomes" id="UP000183987">
    <property type="component" value="Unassembled WGS sequence"/>
</dbReference>
<dbReference type="RefSeq" id="WP_072858659.1">
    <property type="nucleotide sequence ID" value="NZ_FQUE01000013.1"/>
</dbReference>
<dbReference type="STRING" id="366533.SAMN05444339_11340"/>
<keyword evidence="2" id="KW-1185">Reference proteome</keyword>
<organism evidence="1 2">
    <name type="scientific">Loktanella atrilutea</name>
    <dbReference type="NCBI Taxonomy" id="366533"/>
    <lineage>
        <taxon>Bacteria</taxon>
        <taxon>Pseudomonadati</taxon>
        <taxon>Pseudomonadota</taxon>
        <taxon>Alphaproteobacteria</taxon>
        <taxon>Rhodobacterales</taxon>
        <taxon>Roseobacteraceae</taxon>
        <taxon>Loktanella</taxon>
    </lineage>
</organism>
<evidence type="ECO:0000313" key="1">
    <source>
        <dbReference type="EMBL" id="SHF80038.1"/>
    </source>
</evidence>
<name>A0A1M5EL77_LOKAT</name>
<evidence type="ECO:0000313" key="2">
    <source>
        <dbReference type="Proteomes" id="UP000183987"/>
    </source>
</evidence>
<accession>A0A1M5EL77</accession>
<reference evidence="2" key="1">
    <citation type="submission" date="2016-11" db="EMBL/GenBank/DDBJ databases">
        <authorList>
            <person name="Varghese N."/>
            <person name="Submissions S."/>
        </authorList>
    </citation>
    <scope>NUCLEOTIDE SEQUENCE [LARGE SCALE GENOMIC DNA]</scope>
    <source>
        <strain evidence="2">DSM 29326</strain>
    </source>
</reference>
<dbReference type="EMBL" id="FQUE01000013">
    <property type="protein sequence ID" value="SHF80038.1"/>
    <property type="molecule type" value="Genomic_DNA"/>
</dbReference>
<dbReference type="AlphaFoldDB" id="A0A1M5EL77"/>
<protein>
    <submittedName>
        <fullName evidence="1">Uncharacterized protein</fullName>
    </submittedName>
</protein>
<proteinExistence type="predicted"/>